<name>A0A9X0BG16_9EURO</name>
<sequence>MFQDRLFVYGNDRTIGAIWDMNTDAPPSTEHAIKDDNPNALVYLSNLFFLLSSCKCPIKLIREYVDAQINVGYLLSELLAVFYLLIIYLPIRVKESVITNSDGP</sequence>
<keyword evidence="1" id="KW-0472">Membrane</keyword>
<dbReference type="AlphaFoldDB" id="A0A9X0BG16"/>
<keyword evidence="1" id="KW-0812">Transmembrane</keyword>
<accession>A0A9X0BG16</accession>
<comment type="caution">
    <text evidence="2">The sequence shown here is derived from an EMBL/GenBank/DDBJ whole genome shotgun (WGS) entry which is preliminary data.</text>
</comment>
<dbReference type="Proteomes" id="UP001147760">
    <property type="component" value="Unassembled WGS sequence"/>
</dbReference>
<reference evidence="2" key="2">
    <citation type="journal article" date="2023" name="IMA Fungus">
        <title>Comparative genomic study of the Penicillium genus elucidates a diverse pangenome and 15 lateral gene transfer events.</title>
        <authorList>
            <person name="Petersen C."/>
            <person name="Sorensen T."/>
            <person name="Nielsen M.R."/>
            <person name="Sondergaard T.E."/>
            <person name="Sorensen J.L."/>
            <person name="Fitzpatrick D.A."/>
            <person name="Frisvad J.C."/>
            <person name="Nielsen K.L."/>
        </authorList>
    </citation>
    <scope>NUCLEOTIDE SEQUENCE</scope>
    <source>
        <strain evidence="2">IBT 17660</strain>
    </source>
</reference>
<organism evidence="2 3">
    <name type="scientific">Penicillium desertorum</name>
    <dbReference type="NCBI Taxonomy" id="1303715"/>
    <lineage>
        <taxon>Eukaryota</taxon>
        <taxon>Fungi</taxon>
        <taxon>Dikarya</taxon>
        <taxon>Ascomycota</taxon>
        <taxon>Pezizomycotina</taxon>
        <taxon>Eurotiomycetes</taxon>
        <taxon>Eurotiomycetidae</taxon>
        <taxon>Eurotiales</taxon>
        <taxon>Aspergillaceae</taxon>
        <taxon>Penicillium</taxon>
    </lineage>
</organism>
<evidence type="ECO:0000313" key="3">
    <source>
        <dbReference type="Proteomes" id="UP001147760"/>
    </source>
</evidence>
<gene>
    <name evidence="2" type="ORF">N7530_011799</name>
</gene>
<evidence type="ECO:0000313" key="2">
    <source>
        <dbReference type="EMBL" id="KAJ5456525.1"/>
    </source>
</evidence>
<feature type="transmembrane region" description="Helical" evidence="1">
    <location>
        <begin position="70"/>
        <end position="91"/>
    </location>
</feature>
<keyword evidence="3" id="KW-1185">Reference proteome</keyword>
<reference evidence="2" key="1">
    <citation type="submission" date="2022-12" db="EMBL/GenBank/DDBJ databases">
        <authorList>
            <person name="Petersen C."/>
        </authorList>
    </citation>
    <scope>NUCLEOTIDE SEQUENCE</scope>
    <source>
        <strain evidence="2">IBT 17660</strain>
    </source>
</reference>
<dbReference type="EMBL" id="JAPWDO010000009">
    <property type="protein sequence ID" value="KAJ5456525.1"/>
    <property type="molecule type" value="Genomic_DNA"/>
</dbReference>
<proteinExistence type="predicted"/>
<protein>
    <submittedName>
        <fullName evidence="2">Uncharacterized protein</fullName>
    </submittedName>
</protein>
<evidence type="ECO:0000256" key="1">
    <source>
        <dbReference type="SAM" id="Phobius"/>
    </source>
</evidence>
<keyword evidence="1" id="KW-1133">Transmembrane helix</keyword>